<dbReference type="EMBL" id="AFNH02000522">
    <property type="protein sequence ID" value="EZG67302.1"/>
    <property type="molecule type" value="Genomic_DNA"/>
</dbReference>
<accession>A0A023B7G9</accession>
<name>A0A023B7G9_GRENI</name>
<protein>
    <submittedName>
        <fullName evidence="1">Uncharacterized protein</fullName>
    </submittedName>
</protein>
<feature type="non-terminal residue" evidence="1">
    <location>
        <position position="48"/>
    </location>
</feature>
<dbReference type="Proteomes" id="UP000019763">
    <property type="component" value="Unassembled WGS sequence"/>
</dbReference>
<evidence type="ECO:0000313" key="2">
    <source>
        <dbReference type="Proteomes" id="UP000019763"/>
    </source>
</evidence>
<dbReference type="AlphaFoldDB" id="A0A023B7G9"/>
<organism evidence="1 2">
    <name type="scientific">Gregarina niphandrodes</name>
    <name type="common">Septate eugregarine</name>
    <dbReference type="NCBI Taxonomy" id="110365"/>
    <lineage>
        <taxon>Eukaryota</taxon>
        <taxon>Sar</taxon>
        <taxon>Alveolata</taxon>
        <taxon>Apicomplexa</taxon>
        <taxon>Conoidasida</taxon>
        <taxon>Gregarinasina</taxon>
        <taxon>Eugregarinorida</taxon>
        <taxon>Gregarinidae</taxon>
        <taxon>Gregarina</taxon>
    </lineage>
</organism>
<keyword evidence="2" id="KW-1185">Reference proteome</keyword>
<dbReference type="RefSeq" id="XP_011130272.1">
    <property type="nucleotide sequence ID" value="XM_011131970.1"/>
</dbReference>
<dbReference type="VEuPathDB" id="CryptoDB:GNI_069590"/>
<dbReference type="GeneID" id="22912557"/>
<proteinExistence type="predicted"/>
<comment type="caution">
    <text evidence="1">The sequence shown here is derived from an EMBL/GenBank/DDBJ whole genome shotgun (WGS) entry which is preliminary data.</text>
</comment>
<reference evidence="1" key="1">
    <citation type="submission" date="2013-12" db="EMBL/GenBank/DDBJ databases">
        <authorList>
            <person name="Omoto C.K."/>
            <person name="Sibley D."/>
            <person name="Venepally P."/>
            <person name="Hadjithomas M."/>
            <person name="Karamycheva S."/>
            <person name="Brunk B."/>
            <person name="Roos D."/>
            <person name="Caler E."/>
            <person name="Lorenzi H."/>
        </authorList>
    </citation>
    <scope>NUCLEOTIDE SEQUENCE</scope>
</reference>
<gene>
    <name evidence="1" type="ORF">GNI_069590</name>
</gene>
<sequence length="48" mass="5150">MLLDKDKVVGGIRQKAYAQQTISAWQPVVRPTIIISAIAVLSALCIGL</sequence>
<evidence type="ECO:0000313" key="1">
    <source>
        <dbReference type="EMBL" id="EZG67302.1"/>
    </source>
</evidence>